<comment type="caution">
    <text evidence="2">The sequence shown here is derived from an EMBL/GenBank/DDBJ whole genome shotgun (WGS) entry which is preliminary data.</text>
</comment>
<dbReference type="AlphaFoldDB" id="A0AAV4ADV7"/>
<dbReference type="Pfam" id="PF21787">
    <property type="entry name" value="TNP-like_RNaseH_N"/>
    <property type="match status" value="1"/>
</dbReference>
<proteinExistence type="predicted"/>
<protein>
    <submittedName>
        <fullName evidence="2">THAP domain-containing protein 9</fullName>
    </submittedName>
</protein>
<reference evidence="2 3" key="1">
    <citation type="journal article" date="2021" name="Elife">
        <title>Chloroplast acquisition without the gene transfer in kleptoplastic sea slugs, Plakobranchus ocellatus.</title>
        <authorList>
            <person name="Maeda T."/>
            <person name="Takahashi S."/>
            <person name="Yoshida T."/>
            <person name="Shimamura S."/>
            <person name="Takaki Y."/>
            <person name="Nagai Y."/>
            <person name="Toyoda A."/>
            <person name="Suzuki Y."/>
            <person name="Arimoto A."/>
            <person name="Ishii H."/>
            <person name="Satoh N."/>
            <person name="Nishiyama T."/>
            <person name="Hasebe M."/>
            <person name="Maruyama T."/>
            <person name="Minagawa J."/>
            <person name="Obokata J."/>
            <person name="Shigenobu S."/>
        </authorList>
    </citation>
    <scope>NUCLEOTIDE SEQUENCE [LARGE SCALE GENOMIC DNA]</scope>
</reference>
<sequence length="134" mass="15229">MRCLVCLSSLQTKDKLDESFKAPKAIEKLKDQIRFRARDDHPELHPMPIKRWWGLSTSEMASFYDSAPHATDALMLMAITVNSSWKVALGHFLINGLSDTERTNIVKTFILKLHDMDVQVILLTAMARPVTSQC</sequence>
<gene>
    <name evidence="2" type="ORF">PoB_003158700</name>
</gene>
<keyword evidence="3" id="KW-1185">Reference proteome</keyword>
<feature type="domain" description="Transposable element P transposase-like RNase H" evidence="1">
    <location>
        <begin position="64"/>
        <end position="125"/>
    </location>
</feature>
<evidence type="ECO:0000313" key="3">
    <source>
        <dbReference type="Proteomes" id="UP000735302"/>
    </source>
</evidence>
<accession>A0AAV4ADV7</accession>
<evidence type="ECO:0000259" key="1">
    <source>
        <dbReference type="Pfam" id="PF21787"/>
    </source>
</evidence>
<name>A0AAV4ADV7_9GAST</name>
<organism evidence="2 3">
    <name type="scientific">Plakobranchus ocellatus</name>
    <dbReference type="NCBI Taxonomy" id="259542"/>
    <lineage>
        <taxon>Eukaryota</taxon>
        <taxon>Metazoa</taxon>
        <taxon>Spiralia</taxon>
        <taxon>Lophotrochozoa</taxon>
        <taxon>Mollusca</taxon>
        <taxon>Gastropoda</taxon>
        <taxon>Heterobranchia</taxon>
        <taxon>Euthyneura</taxon>
        <taxon>Panpulmonata</taxon>
        <taxon>Sacoglossa</taxon>
        <taxon>Placobranchoidea</taxon>
        <taxon>Plakobranchidae</taxon>
        <taxon>Plakobranchus</taxon>
    </lineage>
</organism>
<dbReference type="InterPro" id="IPR048365">
    <property type="entry name" value="TNP-like_RNaseH_N"/>
</dbReference>
<evidence type="ECO:0000313" key="2">
    <source>
        <dbReference type="EMBL" id="GFO05082.1"/>
    </source>
</evidence>
<dbReference type="Proteomes" id="UP000735302">
    <property type="component" value="Unassembled WGS sequence"/>
</dbReference>
<dbReference type="EMBL" id="BLXT01003746">
    <property type="protein sequence ID" value="GFO05082.1"/>
    <property type="molecule type" value="Genomic_DNA"/>
</dbReference>